<proteinExistence type="predicted"/>
<dbReference type="InParanoid" id="H2Z4S5"/>
<reference evidence="2" key="2">
    <citation type="submission" date="2025-08" db="UniProtKB">
        <authorList>
            <consortium name="Ensembl"/>
        </authorList>
    </citation>
    <scope>IDENTIFICATION</scope>
</reference>
<feature type="region of interest" description="Disordered" evidence="1">
    <location>
        <begin position="1"/>
        <end position="43"/>
    </location>
</feature>
<accession>H2Z4S5</accession>
<reference evidence="3" key="1">
    <citation type="submission" date="2003-08" db="EMBL/GenBank/DDBJ databases">
        <authorList>
            <person name="Birren B."/>
            <person name="Nusbaum C."/>
            <person name="Abebe A."/>
            <person name="Abouelleil A."/>
            <person name="Adekoya E."/>
            <person name="Ait-zahra M."/>
            <person name="Allen N."/>
            <person name="Allen T."/>
            <person name="An P."/>
            <person name="Anderson M."/>
            <person name="Anderson S."/>
            <person name="Arachchi H."/>
            <person name="Armbruster J."/>
            <person name="Bachantsang P."/>
            <person name="Baldwin J."/>
            <person name="Barry A."/>
            <person name="Bayul T."/>
            <person name="Blitshsteyn B."/>
            <person name="Bloom T."/>
            <person name="Blye J."/>
            <person name="Boguslavskiy L."/>
            <person name="Borowsky M."/>
            <person name="Boukhgalter B."/>
            <person name="Brunache A."/>
            <person name="Butler J."/>
            <person name="Calixte N."/>
            <person name="Calvo S."/>
            <person name="Camarata J."/>
            <person name="Campo K."/>
            <person name="Chang J."/>
            <person name="Cheshatsang Y."/>
            <person name="Citroen M."/>
            <person name="Collymore A."/>
            <person name="Considine T."/>
            <person name="Cook A."/>
            <person name="Cooke P."/>
            <person name="Corum B."/>
            <person name="Cuomo C."/>
            <person name="David R."/>
            <person name="Dawoe T."/>
            <person name="Degray S."/>
            <person name="Dodge S."/>
            <person name="Dooley K."/>
            <person name="Dorje P."/>
            <person name="Dorjee K."/>
            <person name="Dorris L."/>
            <person name="Duffey N."/>
            <person name="Dupes A."/>
            <person name="Elkins T."/>
            <person name="Engels R."/>
            <person name="Erickson J."/>
            <person name="Farina A."/>
            <person name="Faro S."/>
            <person name="Ferreira P."/>
            <person name="Fischer H."/>
            <person name="Fitzgerald M."/>
            <person name="Foley K."/>
            <person name="Gage D."/>
            <person name="Galagan J."/>
            <person name="Gearin G."/>
            <person name="Gnerre S."/>
            <person name="Gnirke A."/>
            <person name="Goyette A."/>
            <person name="Graham J."/>
            <person name="Grandbois E."/>
            <person name="Gyaltsen K."/>
            <person name="Hafez N."/>
            <person name="Hagopian D."/>
            <person name="Hagos B."/>
            <person name="Hall J."/>
            <person name="Hatcher B."/>
            <person name="Heller A."/>
            <person name="Higgins H."/>
            <person name="Honan T."/>
            <person name="Horn A."/>
            <person name="Houde N."/>
            <person name="Hughes L."/>
            <person name="Hulme W."/>
            <person name="Husby E."/>
            <person name="Iliev I."/>
            <person name="Jaffe D."/>
            <person name="Jones C."/>
            <person name="Kamal M."/>
            <person name="Kamat A."/>
            <person name="Kamvysselis M."/>
            <person name="Karlsson E."/>
            <person name="Kells C."/>
            <person name="Kieu A."/>
            <person name="Kisner P."/>
            <person name="Kodira C."/>
            <person name="Kulbokas E."/>
            <person name="Labutti K."/>
            <person name="Lama D."/>
            <person name="Landers T."/>
            <person name="Leger J."/>
            <person name="Levine S."/>
            <person name="Lewis D."/>
            <person name="Lewis T."/>
            <person name="Lindblad-toh K."/>
            <person name="Liu X."/>
            <person name="Lokyitsang T."/>
            <person name="Lokyitsang Y."/>
            <person name="Lucien O."/>
            <person name="Lui A."/>
            <person name="Ma L.J."/>
            <person name="Mabbitt R."/>
            <person name="Macdonald J."/>
            <person name="Maclean C."/>
            <person name="Major J."/>
            <person name="Manning J."/>
            <person name="Marabella R."/>
            <person name="Maru K."/>
            <person name="Matthews C."/>
            <person name="Mauceli E."/>
            <person name="Mccarthy M."/>
            <person name="Mcdonough S."/>
            <person name="Mcghee T."/>
            <person name="Meldrim J."/>
            <person name="Meneus L."/>
            <person name="Mesirov J."/>
            <person name="Mihalev A."/>
            <person name="Mihova T."/>
            <person name="Mikkelsen T."/>
            <person name="Mlenga V."/>
            <person name="Moru K."/>
            <person name="Mozes J."/>
            <person name="Mulrain L."/>
            <person name="Munson G."/>
            <person name="Naylor J."/>
            <person name="Newes C."/>
            <person name="Nguyen C."/>
            <person name="Nguyen N."/>
            <person name="Nguyen T."/>
            <person name="Nicol R."/>
            <person name="Nielsen C."/>
            <person name="Nizzari M."/>
            <person name="Norbu C."/>
            <person name="Norbu N."/>
            <person name="O'donnell P."/>
            <person name="Okoawo O."/>
            <person name="O'leary S."/>
            <person name="Omotosho B."/>
            <person name="O'neill K."/>
            <person name="Osman S."/>
            <person name="Parker S."/>
            <person name="Perrin D."/>
            <person name="Phunkhang P."/>
            <person name="Piqani B."/>
            <person name="Purcell S."/>
            <person name="Rachupka T."/>
            <person name="Ramasamy U."/>
            <person name="Rameau R."/>
            <person name="Ray V."/>
            <person name="Raymond C."/>
            <person name="Retta R."/>
            <person name="Richardson S."/>
            <person name="Rise C."/>
            <person name="Rodriguez J."/>
            <person name="Rogers J."/>
            <person name="Rogov P."/>
            <person name="Rutman M."/>
            <person name="Schupbach R."/>
            <person name="Seaman C."/>
            <person name="Settipalli S."/>
            <person name="Sharpe T."/>
            <person name="Sheridan J."/>
            <person name="Sherpa N."/>
            <person name="Shi J."/>
            <person name="Smirnov S."/>
            <person name="Smith C."/>
            <person name="Sougnez C."/>
            <person name="Spencer B."/>
            <person name="Stalker J."/>
            <person name="Stange-thomann N."/>
            <person name="Stavropoulos S."/>
            <person name="Stetson K."/>
            <person name="Stone C."/>
            <person name="Stone S."/>
            <person name="Stubbs M."/>
            <person name="Talamas J."/>
            <person name="Tchuinga P."/>
            <person name="Tenzing P."/>
            <person name="Tesfaye S."/>
            <person name="Theodore J."/>
            <person name="Thoulutsang Y."/>
            <person name="Topham K."/>
            <person name="Towey S."/>
            <person name="Tsamla T."/>
            <person name="Tsomo N."/>
            <person name="Vallee D."/>
            <person name="Vassiliev H."/>
            <person name="Venkataraman V."/>
            <person name="Vinson J."/>
            <person name="Vo A."/>
            <person name="Wade C."/>
            <person name="Wang S."/>
            <person name="Wangchuk T."/>
            <person name="Wangdi T."/>
            <person name="Whittaker C."/>
            <person name="Wilkinson J."/>
            <person name="Wu Y."/>
            <person name="Wyman D."/>
            <person name="Yadav S."/>
            <person name="Yang S."/>
            <person name="Yang X."/>
            <person name="Yeager S."/>
            <person name="Yee E."/>
            <person name="Young G."/>
            <person name="Zainoun J."/>
            <person name="Zembeck L."/>
            <person name="Zimmer A."/>
            <person name="Zody M."/>
            <person name="Lander E."/>
        </authorList>
    </citation>
    <scope>NUCLEOTIDE SEQUENCE [LARGE SCALE GENOMIC DNA]</scope>
</reference>
<name>H2Z4S5_CIOSA</name>
<protein>
    <submittedName>
        <fullName evidence="2">Uncharacterized protein</fullName>
    </submittedName>
</protein>
<feature type="compositionally biased region" description="Polar residues" evidence="1">
    <location>
        <begin position="201"/>
        <end position="214"/>
    </location>
</feature>
<dbReference type="AlphaFoldDB" id="H2Z4S5"/>
<feature type="region of interest" description="Disordered" evidence="1">
    <location>
        <begin position="56"/>
        <end position="248"/>
    </location>
</feature>
<dbReference type="Ensembl" id="ENSCSAVT00000012731.1">
    <property type="protein sequence ID" value="ENSCSAVP00000012587.1"/>
    <property type="gene ID" value="ENSCSAVG00000007389.1"/>
</dbReference>
<feature type="compositionally biased region" description="Polar residues" evidence="1">
    <location>
        <begin position="143"/>
        <end position="163"/>
    </location>
</feature>
<feature type="compositionally biased region" description="Polar residues" evidence="1">
    <location>
        <begin position="68"/>
        <end position="78"/>
    </location>
</feature>
<evidence type="ECO:0000313" key="2">
    <source>
        <dbReference type="Ensembl" id="ENSCSAVP00000012587.1"/>
    </source>
</evidence>
<evidence type="ECO:0000313" key="3">
    <source>
        <dbReference type="Proteomes" id="UP000007875"/>
    </source>
</evidence>
<evidence type="ECO:0000256" key="1">
    <source>
        <dbReference type="SAM" id="MobiDB-lite"/>
    </source>
</evidence>
<feature type="compositionally biased region" description="Low complexity" evidence="1">
    <location>
        <begin position="219"/>
        <end position="233"/>
    </location>
</feature>
<keyword evidence="3" id="KW-1185">Reference proteome</keyword>
<dbReference type="Proteomes" id="UP000007875">
    <property type="component" value="Unassembled WGS sequence"/>
</dbReference>
<reference evidence="2" key="3">
    <citation type="submission" date="2025-09" db="UniProtKB">
        <authorList>
            <consortium name="Ensembl"/>
        </authorList>
    </citation>
    <scope>IDENTIFICATION</scope>
</reference>
<dbReference type="HOGENOM" id="CLU_856695_0_0_1"/>
<sequence>MSRRSLGSQTSTTTLSSDTECLRKNHRRSLGIPRNNSSSDCESSLRLNRTTLLRQNKAKDVDKARPWQSDSLTSTTVSKPPKEKKKVRTSMERLNELSRPPARRMSRCSETESSDTESFSNLRSFKKRGPATPASRSRRHSRGSITTETEGSVLDTQRTNTSLGAKIVRKSRTNDSRPTRSGSLDRATYRSRRLESRRKSNTPQAYSDCASTSESELDSNNNNMTSSISTGTSLDTCTYNRSPPDGEMSDEIARASHDLARDLRILTSKSLDDLDSTLTSSSLMTSSTTTVATDADSLDQHIQPAVVIPSPPALKNDKCLRKTWS</sequence>
<organism evidence="2 3">
    <name type="scientific">Ciona savignyi</name>
    <name type="common">Pacific transparent sea squirt</name>
    <dbReference type="NCBI Taxonomy" id="51511"/>
    <lineage>
        <taxon>Eukaryota</taxon>
        <taxon>Metazoa</taxon>
        <taxon>Chordata</taxon>
        <taxon>Tunicata</taxon>
        <taxon>Ascidiacea</taxon>
        <taxon>Phlebobranchia</taxon>
        <taxon>Cionidae</taxon>
        <taxon>Ciona</taxon>
    </lineage>
</organism>
<feature type="compositionally biased region" description="Low complexity" evidence="1">
    <location>
        <begin position="1"/>
        <end position="19"/>
    </location>
</feature>